<evidence type="ECO:0000256" key="2">
    <source>
        <dbReference type="ARBA" id="ARBA00022490"/>
    </source>
</evidence>
<dbReference type="Pfam" id="PF00072">
    <property type="entry name" value="Response_reg"/>
    <property type="match status" value="1"/>
</dbReference>
<evidence type="ECO:0000256" key="5">
    <source>
        <dbReference type="ARBA" id="ARBA00023015"/>
    </source>
</evidence>
<dbReference type="GO" id="GO:0003677">
    <property type="term" value="F:DNA binding"/>
    <property type="evidence" value="ECO:0007669"/>
    <property type="project" value="UniProtKB-KW"/>
</dbReference>
<dbReference type="GO" id="GO:0005737">
    <property type="term" value="C:cytoplasm"/>
    <property type="evidence" value="ECO:0007669"/>
    <property type="project" value="UniProtKB-SubCell"/>
</dbReference>
<dbReference type="PROSITE" id="PS50110">
    <property type="entry name" value="RESPONSE_REGULATORY"/>
    <property type="match status" value="1"/>
</dbReference>
<proteinExistence type="predicted"/>
<dbReference type="InterPro" id="IPR051271">
    <property type="entry name" value="2C-system_Tx_regulators"/>
</dbReference>
<evidence type="ECO:0000256" key="6">
    <source>
        <dbReference type="ARBA" id="ARBA00023125"/>
    </source>
</evidence>
<dbReference type="PANTHER" id="PTHR45526:SF6">
    <property type="entry name" value="TRANSCRIPTIONAL REGULATORY PROTEIN CITT"/>
    <property type="match status" value="1"/>
</dbReference>
<evidence type="ECO:0000256" key="8">
    <source>
        <dbReference type="ARBA" id="ARBA00023163"/>
    </source>
</evidence>
<dbReference type="AlphaFoldDB" id="A0A942YVT8"/>
<evidence type="ECO:0000313" key="11">
    <source>
        <dbReference type="EMBL" id="MBS4214439.1"/>
    </source>
</evidence>
<keyword evidence="7" id="KW-0010">Activator</keyword>
<protein>
    <submittedName>
        <fullName evidence="11">Response regulator</fullName>
    </submittedName>
</protein>
<dbReference type="SMART" id="SM00448">
    <property type="entry name" value="REC"/>
    <property type="match status" value="1"/>
</dbReference>
<evidence type="ECO:0000256" key="9">
    <source>
        <dbReference type="PROSITE-ProRule" id="PRU00169"/>
    </source>
</evidence>
<sequence>MRWLDRIKTVIAEDDFRIADMHEKFLNMFEEIEVVGKALNGEQTLQVLEKENPDFLLLDVYMPDMLGSDLLPAIREKYPKVSIIMITAATDKEFLEKALNYGVENYLIKPVNKERFDDVIQEYIKKRTLLSSTQEINQNYVDLLFRHGKAEREGKSKSKSKSVVLPKGIDEITLGKVKAVFQARKDGLSAEEVGKEIGASRITARRYLEYLSSKQEVKAEVVYGIVGRPERKYYLVS</sequence>
<comment type="caution">
    <text evidence="11">The sequence shown here is derived from an EMBL/GenBank/DDBJ whole genome shotgun (WGS) entry which is preliminary data.</text>
</comment>
<evidence type="ECO:0000259" key="10">
    <source>
        <dbReference type="PROSITE" id="PS50110"/>
    </source>
</evidence>
<evidence type="ECO:0000256" key="4">
    <source>
        <dbReference type="ARBA" id="ARBA00023012"/>
    </source>
</evidence>
<keyword evidence="12" id="KW-1185">Reference proteome</keyword>
<evidence type="ECO:0000256" key="7">
    <source>
        <dbReference type="ARBA" id="ARBA00023159"/>
    </source>
</evidence>
<keyword evidence="6" id="KW-0238">DNA-binding</keyword>
<dbReference type="Pfam" id="PF20714">
    <property type="entry name" value="HTH_64"/>
    <property type="match status" value="1"/>
</dbReference>
<keyword evidence="5" id="KW-0805">Transcription regulation</keyword>
<keyword evidence="8" id="KW-0804">Transcription</keyword>
<dbReference type="InterPro" id="IPR001789">
    <property type="entry name" value="Sig_transdc_resp-reg_receiver"/>
</dbReference>
<dbReference type="InterPro" id="IPR048714">
    <property type="entry name" value="DpiA-like_HTH"/>
</dbReference>
<dbReference type="InterPro" id="IPR024187">
    <property type="entry name" value="Sig_transdc_resp-reg_cit/mal"/>
</dbReference>
<dbReference type="InterPro" id="IPR011006">
    <property type="entry name" value="CheY-like_superfamily"/>
</dbReference>
<dbReference type="GO" id="GO:0003700">
    <property type="term" value="F:DNA-binding transcription factor activity"/>
    <property type="evidence" value="ECO:0007669"/>
    <property type="project" value="InterPro"/>
</dbReference>
<dbReference type="PANTHER" id="PTHR45526">
    <property type="entry name" value="TRANSCRIPTIONAL REGULATORY PROTEIN DPIA"/>
    <property type="match status" value="1"/>
</dbReference>
<name>A0A942YVT8_9BACI</name>
<dbReference type="EMBL" id="JAGYPF010000004">
    <property type="protein sequence ID" value="MBS4214439.1"/>
    <property type="molecule type" value="Genomic_DNA"/>
</dbReference>
<feature type="modified residue" description="4-aspartylphosphate" evidence="9">
    <location>
        <position position="59"/>
    </location>
</feature>
<organism evidence="11 12">
    <name type="scientific">Neobacillus rhizophilus</name>
    <dbReference type="NCBI Taxonomy" id="2833579"/>
    <lineage>
        <taxon>Bacteria</taxon>
        <taxon>Bacillati</taxon>
        <taxon>Bacillota</taxon>
        <taxon>Bacilli</taxon>
        <taxon>Bacillales</taxon>
        <taxon>Bacillaceae</taxon>
        <taxon>Neobacillus</taxon>
    </lineage>
</organism>
<dbReference type="PIRSF" id="PIRSF006171">
    <property type="entry name" value="RR_citrat_malat"/>
    <property type="match status" value="1"/>
</dbReference>
<reference evidence="11" key="1">
    <citation type="submission" date="2021-05" db="EMBL/GenBank/DDBJ databases">
        <title>Novel Bacillus species.</title>
        <authorList>
            <person name="Liu G."/>
        </authorList>
    </citation>
    <scope>NUCLEOTIDE SEQUENCE</scope>
    <source>
        <strain evidence="11">FJAT-49825</strain>
    </source>
</reference>
<keyword evidence="2" id="KW-0963">Cytoplasm</keyword>
<gene>
    <name evidence="11" type="ORF">KHA99_18495</name>
</gene>
<evidence type="ECO:0000256" key="1">
    <source>
        <dbReference type="ARBA" id="ARBA00004496"/>
    </source>
</evidence>
<keyword evidence="4" id="KW-0902">Two-component regulatory system</keyword>
<dbReference type="GO" id="GO:0000156">
    <property type="term" value="F:phosphorelay response regulator activity"/>
    <property type="evidence" value="ECO:0007669"/>
    <property type="project" value="TreeGrafter"/>
</dbReference>
<evidence type="ECO:0000256" key="3">
    <source>
        <dbReference type="ARBA" id="ARBA00022553"/>
    </source>
</evidence>
<feature type="domain" description="Response regulatory" evidence="10">
    <location>
        <begin position="8"/>
        <end position="124"/>
    </location>
</feature>
<keyword evidence="3 9" id="KW-0597">Phosphoprotein</keyword>
<dbReference type="Gene3D" id="3.40.50.2300">
    <property type="match status" value="1"/>
</dbReference>
<accession>A0A942YVT8</accession>
<dbReference type="Proteomes" id="UP000679749">
    <property type="component" value="Unassembled WGS sequence"/>
</dbReference>
<evidence type="ECO:0000313" key="12">
    <source>
        <dbReference type="Proteomes" id="UP000679749"/>
    </source>
</evidence>
<comment type="subcellular location">
    <subcellularLocation>
        <location evidence="1">Cytoplasm</location>
    </subcellularLocation>
</comment>
<dbReference type="SUPFAM" id="SSF52172">
    <property type="entry name" value="CheY-like"/>
    <property type="match status" value="1"/>
</dbReference>